<keyword evidence="1" id="KW-0732">Signal</keyword>
<protein>
    <submittedName>
        <fullName evidence="2">OmpA family protein</fullName>
    </submittedName>
</protein>
<dbReference type="SMART" id="SM00028">
    <property type="entry name" value="TPR"/>
    <property type="match status" value="3"/>
</dbReference>
<organism evidence="2 3">
    <name type="scientific">Algoriphagus boritolerans DSM 17298 = JCM 18970</name>
    <dbReference type="NCBI Taxonomy" id="1120964"/>
    <lineage>
        <taxon>Bacteria</taxon>
        <taxon>Pseudomonadati</taxon>
        <taxon>Bacteroidota</taxon>
        <taxon>Cytophagia</taxon>
        <taxon>Cytophagales</taxon>
        <taxon>Cyclobacteriaceae</taxon>
        <taxon>Algoriphagus</taxon>
    </lineage>
</organism>
<dbReference type="SUPFAM" id="SSF48452">
    <property type="entry name" value="TPR-like"/>
    <property type="match status" value="1"/>
</dbReference>
<feature type="signal peptide" evidence="1">
    <location>
        <begin position="1"/>
        <end position="18"/>
    </location>
</feature>
<dbReference type="SUPFAM" id="SSF103088">
    <property type="entry name" value="OmpA-like"/>
    <property type="match status" value="1"/>
</dbReference>
<dbReference type="RefSeq" id="WP_146064378.1">
    <property type="nucleotide sequence ID" value="NZ_FNVR01000009.1"/>
</dbReference>
<dbReference type="AlphaFoldDB" id="A0A1H5WFP8"/>
<evidence type="ECO:0000256" key="1">
    <source>
        <dbReference type="SAM" id="SignalP"/>
    </source>
</evidence>
<proteinExistence type="predicted"/>
<dbReference type="InterPro" id="IPR036737">
    <property type="entry name" value="OmpA-like_sf"/>
</dbReference>
<evidence type="ECO:0000313" key="2">
    <source>
        <dbReference type="EMBL" id="SEF98272.1"/>
    </source>
</evidence>
<dbReference type="OrthoDB" id="1489296at2"/>
<dbReference type="InterPro" id="IPR019734">
    <property type="entry name" value="TPR_rpt"/>
</dbReference>
<dbReference type="Gene3D" id="1.25.40.10">
    <property type="entry name" value="Tetratricopeptide repeat domain"/>
    <property type="match status" value="1"/>
</dbReference>
<reference evidence="3" key="1">
    <citation type="submission" date="2016-10" db="EMBL/GenBank/DDBJ databases">
        <authorList>
            <person name="Varghese N."/>
            <person name="Submissions S."/>
        </authorList>
    </citation>
    <scope>NUCLEOTIDE SEQUENCE [LARGE SCALE GENOMIC DNA]</scope>
    <source>
        <strain evidence="3">DSM 17298</strain>
    </source>
</reference>
<evidence type="ECO:0000313" key="3">
    <source>
        <dbReference type="Proteomes" id="UP000236736"/>
    </source>
</evidence>
<feature type="chain" id="PRO_5009288231" evidence="1">
    <location>
        <begin position="19"/>
        <end position="590"/>
    </location>
</feature>
<sequence>MFRILSLLFLMFSYAGSAKPIIVPENRFLKEVQLTPQKLKLEGDSVRFTVKGLIPIESVLIPKNPKVSLSFKAEQNNVDLGIIDLKKNVSSYAYEKRVALKYEPWMSGAVLELSFFQGRKENNAPSEKKILARGVMTPQLMVKLGEVYPDEPIPVVGLFITSGILDREIVRKQEFSIQFDLGSSTYKSTSTNQKTLQELDAFLEANPTIQEMRITGIQSPENGEGNNSALGMNRAESVKEALGIRLNSLPESQLKVDSRRNDWFDLRLLLRDYKGISTSRKDELYAILMNQESFLEQNERLKKVPGFAQVSQDLFPKLRVAKIEISAKPRAGLDMQQSMLLKEALSKSDGTNSLSFEEWTLAAEASQSLEEKAVIYSKMTEFYRSALPYNNMAVVRMRQAQRTLDPQSKEILWEEAQRLLTQAYRIEPNPYTIHNQGQILALEGSFWDAYLKLSEASSLTKDPDFLMRNEALKGALDILRGDYKLATLRFDYQFSDPKDYFNKGLAYFMIQDYANATIAFEESVVQGRAFGYGFYGLAMIAAASGQREVAVIHLKKAIEANRQLSERAFQDPLFEELRESEDFFVWISSK</sequence>
<gene>
    <name evidence="2" type="ORF">SAMN03080598_02084</name>
</gene>
<name>A0A1H5WFP8_9BACT</name>
<dbReference type="Gene3D" id="3.30.1330.60">
    <property type="entry name" value="OmpA-like domain"/>
    <property type="match status" value="1"/>
</dbReference>
<dbReference type="NCBIfam" id="NF047558">
    <property type="entry name" value="TPR_END_plus"/>
    <property type="match status" value="1"/>
</dbReference>
<keyword evidence="3" id="KW-1185">Reference proteome</keyword>
<dbReference type="EMBL" id="FNVR01000009">
    <property type="protein sequence ID" value="SEF98272.1"/>
    <property type="molecule type" value="Genomic_DNA"/>
</dbReference>
<dbReference type="InterPro" id="IPR011990">
    <property type="entry name" value="TPR-like_helical_dom_sf"/>
</dbReference>
<accession>A0A1H5WFP8</accession>
<dbReference type="Proteomes" id="UP000236736">
    <property type="component" value="Unassembled WGS sequence"/>
</dbReference>
<dbReference type="STRING" id="1120964.GCA_001313265_02867"/>